<dbReference type="AlphaFoldDB" id="A0A937RVN5"/>
<dbReference type="Pfam" id="PF00144">
    <property type="entry name" value="Beta-lactamase"/>
    <property type="match status" value="1"/>
</dbReference>
<dbReference type="RefSeq" id="WP_203004052.1">
    <property type="nucleotide sequence ID" value="NZ_JADWYU010000190.1"/>
</dbReference>
<dbReference type="InterPro" id="IPR012338">
    <property type="entry name" value="Beta-lactam/transpept-like"/>
</dbReference>
<evidence type="ECO:0000313" key="3">
    <source>
        <dbReference type="Proteomes" id="UP000604475"/>
    </source>
</evidence>
<evidence type="ECO:0000259" key="1">
    <source>
        <dbReference type="Pfam" id="PF00144"/>
    </source>
</evidence>
<accession>A0A937RVN5</accession>
<protein>
    <submittedName>
        <fullName evidence="2">Beta-lactamase family protein</fullName>
    </submittedName>
</protein>
<name>A0A937RVN5_9ACTN</name>
<feature type="domain" description="Beta-lactamase-related" evidence="1">
    <location>
        <begin position="62"/>
        <end position="391"/>
    </location>
</feature>
<keyword evidence="3" id="KW-1185">Reference proteome</keyword>
<sequence length="396" mass="41955">MFSRGRFKAVVVILVVIAGIWVLTRAVTSDGEGEASTPSPPPAAPRYGQAELQRDLDAVRDAGAVGVIAQVNGSQRLRGTSGVSDVEADTPLDVDGYFRMGSNTKPFVAIVVLQLVEEGALTLDDTVERWLPGVVTGNGNDGASITVRQLLQHTSGLHDYTDDLLARVDSMEAYRELLATTFTPRELVTLALQSPPDFSPGQGWDYSNTGYALIGMIIEEVAGRSWDTEVARRVLEPLGMAHTSEPGTATVLPDPHPKGYEVLDGTTVEHPEQNMTWAGAGGSLVTTVDDLSRFWRAVGSGELVTPELAEQMRRTVPTTGDDQPAGGTYGLGLAWRPLSCGGGAWTHNGDVPGFHTVSAVSEDGATTAVVSLNVNAEGPVRQAAWDLIDHAVCQGA</sequence>
<dbReference type="PANTHER" id="PTHR46825">
    <property type="entry name" value="D-ALANYL-D-ALANINE-CARBOXYPEPTIDASE/ENDOPEPTIDASE AMPH"/>
    <property type="match status" value="1"/>
</dbReference>
<dbReference type="EMBL" id="JAEACQ010000347">
    <property type="protein sequence ID" value="MBL7632711.1"/>
    <property type="molecule type" value="Genomic_DNA"/>
</dbReference>
<reference evidence="2" key="1">
    <citation type="submission" date="2020-12" db="EMBL/GenBank/DDBJ databases">
        <title>Genomic characterization of non-nitrogen-fixing Frankia strains.</title>
        <authorList>
            <person name="Carlos-Shanley C."/>
            <person name="Guerra T."/>
            <person name="Hahn D."/>
        </authorList>
    </citation>
    <scope>NUCLEOTIDE SEQUENCE</scope>
    <source>
        <strain evidence="2">CN6</strain>
    </source>
</reference>
<dbReference type="Proteomes" id="UP000604475">
    <property type="component" value="Unassembled WGS sequence"/>
</dbReference>
<organism evidence="2 3">
    <name type="scientific">Frankia nepalensis</name>
    <dbReference type="NCBI Taxonomy" id="1836974"/>
    <lineage>
        <taxon>Bacteria</taxon>
        <taxon>Bacillati</taxon>
        <taxon>Actinomycetota</taxon>
        <taxon>Actinomycetes</taxon>
        <taxon>Frankiales</taxon>
        <taxon>Frankiaceae</taxon>
        <taxon>Frankia</taxon>
    </lineage>
</organism>
<dbReference type="SUPFAM" id="SSF56601">
    <property type="entry name" value="beta-lactamase/transpeptidase-like"/>
    <property type="match status" value="1"/>
</dbReference>
<gene>
    <name evidence="2" type="ORF">I7412_37275</name>
</gene>
<evidence type="ECO:0000313" key="2">
    <source>
        <dbReference type="EMBL" id="MBL7632711.1"/>
    </source>
</evidence>
<proteinExistence type="predicted"/>
<dbReference type="Gene3D" id="3.40.710.10">
    <property type="entry name" value="DD-peptidase/beta-lactamase superfamily"/>
    <property type="match status" value="1"/>
</dbReference>
<dbReference type="InterPro" id="IPR001466">
    <property type="entry name" value="Beta-lactam-related"/>
</dbReference>
<comment type="caution">
    <text evidence="2">The sequence shown here is derived from an EMBL/GenBank/DDBJ whole genome shotgun (WGS) entry which is preliminary data.</text>
</comment>
<dbReference type="PANTHER" id="PTHR46825:SF7">
    <property type="entry name" value="D-ALANYL-D-ALANINE CARBOXYPEPTIDASE"/>
    <property type="match status" value="1"/>
</dbReference>
<dbReference type="InterPro" id="IPR050491">
    <property type="entry name" value="AmpC-like"/>
</dbReference>